<evidence type="ECO:0000313" key="3">
    <source>
        <dbReference type="Proteomes" id="UP000054776"/>
    </source>
</evidence>
<feature type="region of interest" description="Disordered" evidence="1">
    <location>
        <begin position="1"/>
        <end position="22"/>
    </location>
</feature>
<feature type="compositionally biased region" description="Basic and acidic residues" evidence="1">
    <location>
        <begin position="1"/>
        <end position="17"/>
    </location>
</feature>
<dbReference type="AlphaFoldDB" id="A0A0V1AR30"/>
<protein>
    <submittedName>
        <fullName evidence="2">Uncharacterized protein</fullName>
    </submittedName>
</protein>
<proteinExistence type="predicted"/>
<dbReference type="OrthoDB" id="5934298at2759"/>
<sequence length="99" mass="11657">MDKFPEKNKKCKQDSNVHLKKRIKNKPHEFTAVNSDTGKSENVSEYELHLDQIQTIMINKDIAELKHTKKRDHKKLSVSKLASLICRRETLPQLQRTEF</sequence>
<evidence type="ECO:0000256" key="1">
    <source>
        <dbReference type="SAM" id="MobiDB-lite"/>
    </source>
</evidence>
<keyword evidence="3" id="KW-1185">Reference proteome</keyword>
<accession>A0A0V1AR30</accession>
<reference evidence="2 3" key="1">
    <citation type="submission" date="2015-01" db="EMBL/GenBank/DDBJ databases">
        <title>Evolution of Trichinella species and genotypes.</title>
        <authorList>
            <person name="Korhonen P.K."/>
            <person name="Edoardo P."/>
            <person name="Giuseppe L.R."/>
            <person name="Gasser R.B."/>
        </authorList>
    </citation>
    <scope>NUCLEOTIDE SEQUENCE [LARGE SCALE GENOMIC DNA]</scope>
    <source>
        <strain evidence="2">ISS3</strain>
    </source>
</reference>
<evidence type="ECO:0000313" key="2">
    <source>
        <dbReference type="EMBL" id="KRY27271.1"/>
    </source>
</evidence>
<dbReference type="InParanoid" id="A0A0V1AR30"/>
<comment type="caution">
    <text evidence="2">The sequence shown here is derived from an EMBL/GenBank/DDBJ whole genome shotgun (WGS) entry which is preliminary data.</text>
</comment>
<gene>
    <name evidence="2" type="ORF">T01_12160</name>
</gene>
<dbReference type="EMBL" id="JYDH01000267">
    <property type="protein sequence ID" value="KRY27271.1"/>
    <property type="molecule type" value="Genomic_DNA"/>
</dbReference>
<name>A0A0V1AR30_TRISP</name>
<dbReference type="Proteomes" id="UP000054776">
    <property type="component" value="Unassembled WGS sequence"/>
</dbReference>
<organism evidence="2 3">
    <name type="scientific">Trichinella spiralis</name>
    <name type="common">Trichina worm</name>
    <dbReference type="NCBI Taxonomy" id="6334"/>
    <lineage>
        <taxon>Eukaryota</taxon>
        <taxon>Metazoa</taxon>
        <taxon>Ecdysozoa</taxon>
        <taxon>Nematoda</taxon>
        <taxon>Enoplea</taxon>
        <taxon>Dorylaimia</taxon>
        <taxon>Trichinellida</taxon>
        <taxon>Trichinellidae</taxon>
        <taxon>Trichinella</taxon>
    </lineage>
</organism>